<dbReference type="Proteomes" id="UP000292447">
    <property type="component" value="Chromosome II"/>
</dbReference>
<dbReference type="InterPro" id="IPR002828">
    <property type="entry name" value="SurE-like_Pase/nucleotidase"/>
</dbReference>
<feature type="chain" id="PRO_5020250120" evidence="4">
    <location>
        <begin position="19"/>
        <end position="334"/>
    </location>
</feature>
<comment type="similarity">
    <text evidence="1">Belongs to the SurE nucleotidase family.</text>
</comment>
<dbReference type="InterPro" id="IPR036523">
    <property type="entry name" value="SurE-like_sf"/>
</dbReference>
<dbReference type="InterPro" id="IPR030048">
    <property type="entry name" value="SurE"/>
</dbReference>
<feature type="domain" description="Survival protein SurE-like phosphatase/nucleotidase" evidence="5">
    <location>
        <begin position="34"/>
        <end position="241"/>
    </location>
</feature>
<dbReference type="STRING" id="2163413.A0A4V1ADU1"/>
<accession>A0A4V1ADU1</accession>
<keyword evidence="3" id="KW-0378">Hydrolase</keyword>
<dbReference type="Pfam" id="PF01975">
    <property type="entry name" value="SurE"/>
    <property type="match status" value="1"/>
</dbReference>
<evidence type="ECO:0000256" key="4">
    <source>
        <dbReference type="SAM" id="SignalP"/>
    </source>
</evidence>
<dbReference type="PANTHER" id="PTHR30457:SF0">
    <property type="entry name" value="PHOSPHATASE, PUTATIVE (AFU_ORTHOLOGUE AFUA_4G01070)-RELATED"/>
    <property type="match status" value="1"/>
</dbReference>
<dbReference type="AlphaFoldDB" id="A0A4V1ADU1"/>
<dbReference type="SUPFAM" id="SSF64167">
    <property type="entry name" value="SurE-like"/>
    <property type="match status" value="1"/>
</dbReference>
<gene>
    <name evidence="6" type="primary">MPUL0B00840</name>
    <name evidence="6" type="ORF">METSCH_B00840</name>
</gene>
<dbReference type="EMBL" id="CP034457">
    <property type="protein sequence ID" value="QBM86893.1"/>
    <property type="molecule type" value="Genomic_DNA"/>
</dbReference>
<evidence type="ECO:0000259" key="5">
    <source>
        <dbReference type="Pfam" id="PF01975"/>
    </source>
</evidence>
<organism evidence="6 7">
    <name type="scientific">Metschnikowia aff. pulcherrima</name>
    <dbReference type="NCBI Taxonomy" id="2163413"/>
    <lineage>
        <taxon>Eukaryota</taxon>
        <taxon>Fungi</taxon>
        <taxon>Dikarya</taxon>
        <taxon>Ascomycota</taxon>
        <taxon>Saccharomycotina</taxon>
        <taxon>Pichiomycetes</taxon>
        <taxon>Metschnikowiaceae</taxon>
        <taxon>Metschnikowia</taxon>
    </lineage>
</organism>
<keyword evidence="7" id="KW-1185">Reference proteome</keyword>
<name>A0A4V1ADU1_9ASCO</name>
<dbReference type="GO" id="GO:0046872">
    <property type="term" value="F:metal ion binding"/>
    <property type="evidence" value="ECO:0007669"/>
    <property type="project" value="UniProtKB-KW"/>
</dbReference>
<proteinExistence type="inferred from homology"/>
<dbReference type="GO" id="GO:0008252">
    <property type="term" value="F:nucleotidase activity"/>
    <property type="evidence" value="ECO:0007669"/>
    <property type="project" value="InterPro"/>
</dbReference>
<evidence type="ECO:0000256" key="1">
    <source>
        <dbReference type="ARBA" id="ARBA00011062"/>
    </source>
</evidence>
<dbReference type="NCBIfam" id="TIGR00087">
    <property type="entry name" value="surE"/>
    <property type="match status" value="1"/>
</dbReference>
<keyword evidence="2" id="KW-0479">Metal-binding</keyword>
<dbReference type="Gene3D" id="3.40.1210.10">
    <property type="entry name" value="Survival protein SurE-like phosphatase/nucleotidase"/>
    <property type="match status" value="1"/>
</dbReference>
<reference evidence="7" key="1">
    <citation type="submission" date="2019-03" db="EMBL/GenBank/DDBJ databases">
        <title>Snf2 controls pulcherriminic acid biosynthesis and connects pigmentation and antifungal activity of the yeast Metschnikowia pulcherrima.</title>
        <authorList>
            <person name="Gore-Lloyd D."/>
            <person name="Sumann I."/>
            <person name="Brachmann A.O."/>
            <person name="Schneeberger K."/>
            <person name="Ortiz-Merino R.A."/>
            <person name="Moreno-Beltran M."/>
            <person name="Schlaefli M."/>
            <person name="Kirner P."/>
            <person name="Santos Kron A."/>
            <person name="Wolfe K.H."/>
            <person name="Piel J."/>
            <person name="Ahrens C.H."/>
            <person name="Henk D."/>
            <person name="Freimoser F.M."/>
        </authorList>
    </citation>
    <scope>NUCLEOTIDE SEQUENCE [LARGE SCALE GENOMIC DNA]</scope>
    <source>
        <strain evidence="7">APC 1.2</strain>
    </source>
</reference>
<evidence type="ECO:0000256" key="2">
    <source>
        <dbReference type="ARBA" id="ARBA00022723"/>
    </source>
</evidence>
<dbReference type="PANTHER" id="PTHR30457">
    <property type="entry name" value="5'-NUCLEOTIDASE SURE"/>
    <property type="match status" value="1"/>
</dbReference>
<sequence>MKISAILGTFATALSVSAAPVYEDNAFASSNKTVLLTNDDGWASTNIRAAYRELKSAGHEVILVAPVQQRSGFGGQFGLPSSKNLTAGGEFNYPPAGSPSWGHEDNDMNIWYFNGTPASCVAFGLNYIIPKHFDNKTVDLVVAGPNEGTNLSPGMYTLSGTIGATYSAVNRGIPGIAFSGSMTNNSFFVDDLSRENDTTFGPNILARKVVDLVDSLFDSFENRPNLIPKTTGINVNFPPVGKDCNDPDYVYSRMSGLDSVTPNLVFNETTGLPVWQYGKFAATTQCIFGDCDLPSESWVLSQEKCKSSLSLFSIDYDASYKQSQAVKSFLAPIL</sequence>
<feature type="signal peptide" evidence="4">
    <location>
        <begin position="1"/>
        <end position="18"/>
    </location>
</feature>
<protein>
    <submittedName>
        <fullName evidence="6">5'-nucleotidase /3'-nucleotidase /exopolyphosphatase</fullName>
    </submittedName>
</protein>
<evidence type="ECO:0000256" key="3">
    <source>
        <dbReference type="ARBA" id="ARBA00022801"/>
    </source>
</evidence>
<evidence type="ECO:0000313" key="7">
    <source>
        <dbReference type="Proteomes" id="UP000292447"/>
    </source>
</evidence>
<evidence type="ECO:0000313" key="6">
    <source>
        <dbReference type="EMBL" id="QBM86893.1"/>
    </source>
</evidence>
<keyword evidence="4" id="KW-0732">Signal</keyword>